<organism evidence="2">
    <name type="scientific">Cacopsylla melanoneura</name>
    <dbReference type="NCBI Taxonomy" id="428564"/>
    <lineage>
        <taxon>Eukaryota</taxon>
        <taxon>Metazoa</taxon>
        <taxon>Ecdysozoa</taxon>
        <taxon>Arthropoda</taxon>
        <taxon>Hexapoda</taxon>
        <taxon>Insecta</taxon>
        <taxon>Pterygota</taxon>
        <taxon>Neoptera</taxon>
        <taxon>Paraneoptera</taxon>
        <taxon>Hemiptera</taxon>
        <taxon>Sternorrhyncha</taxon>
        <taxon>Psylloidea</taxon>
        <taxon>Psyllidae</taxon>
        <taxon>Psyllinae</taxon>
        <taxon>Cacopsylla</taxon>
    </lineage>
</organism>
<protein>
    <submittedName>
        <fullName evidence="2">Uncharacterized protein</fullName>
    </submittedName>
</protein>
<evidence type="ECO:0000313" key="2">
    <source>
        <dbReference type="EMBL" id="CAG6649262.1"/>
    </source>
</evidence>
<proteinExistence type="predicted"/>
<accession>A0A8D8W6W6</accession>
<sequence length="146" mass="16999">MWAIWIGRTSLPRDATSPASGHNWPRHNCRKASSRSPSIRSSKPTIRPPIWTSCRHRTRRSRGRIWSAICRWHGRRHESRTSRVNSFMRMRGQIGWRTLRSLFQVRITPTFRRSATAVSRTKCTSRPRSCTTTCPTLPVSPSRWST</sequence>
<name>A0A8D8W6W6_9HEMI</name>
<dbReference type="EMBL" id="HBUF01156652">
    <property type="protein sequence ID" value="CAG6649259.1"/>
    <property type="molecule type" value="Transcribed_RNA"/>
</dbReference>
<feature type="region of interest" description="Disordered" evidence="1">
    <location>
        <begin position="13"/>
        <end position="47"/>
    </location>
</feature>
<reference evidence="2" key="1">
    <citation type="submission" date="2021-05" db="EMBL/GenBank/DDBJ databases">
        <authorList>
            <person name="Alioto T."/>
            <person name="Alioto T."/>
            <person name="Gomez Garrido J."/>
        </authorList>
    </citation>
    <scope>NUCLEOTIDE SEQUENCE</scope>
</reference>
<dbReference type="AlphaFoldDB" id="A0A8D8W6W6"/>
<dbReference type="EMBL" id="HBUF01156653">
    <property type="protein sequence ID" value="CAG6649262.1"/>
    <property type="molecule type" value="Transcribed_RNA"/>
</dbReference>
<feature type="compositionally biased region" description="Basic residues" evidence="1">
    <location>
        <begin position="24"/>
        <end position="33"/>
    </location>
</feature>
<evidence type="ECO:0000256" key="1">
    <source>
        <dbReference type="SAM" id="MobiDB-lite"/>
    </source>
</evidence>
<feature type="compositionally biased region" description="Low complexity" evidence="1">
    <location>
        <begin position="34"/>
        <end position="47"/>
    </location>
</feature>